<dbReference type="AlphaFoldDB" id="A0A9P9BMC8"/>
<feature type="region of interest" description="Disordered" evidence="1">
    <location>
        <begin position="1"/>
        <end position="88"/>
    </location>
</feature>
<gene>
    <name evidence="3" type="ORF">B0I36DRAFT_365380</name>
</gene>
<keyword evidence="2" id="KW-0812">Transmembrane</keyword>
<dbReference type="GeneID" id="70188669"/>
<feature type="compositionally biased region" description="Polar residues" evidence="1">
    <location>
        <begin position="306"/>
        <end position="319"/>
    </location>
</feature>
<reference evidence="3" key="1">
    <citation type="journal article" date="2021" name="Nat. Commun.">
        <title>Genetic determinants of endophytism in the Arabidopsis root mycobiome.</title>
        <authorList>
            <person name="Mesny F."/>
            <person name="Miyauchi S."/>
            <person name="Thiergart T."/>
            <person name="Pickel B."/>
            <person name="Atanasova L."/>
            <person name="Karlsson M."/>
            <person name="Huettel B."/>
            <person name="Barry K.W."/>
            <person name="Haridas S."/>
            <person name="Chen C."/>
            <person name="Bauer D."/>
            <person name="Andreopoulos W."/>
            <person name="Pangilinan J."/>
            <person name="LaButti K."/>
            <person name="Riley R."/>
            <person name="Lipzen A."/>
            <person name="Clum A."/>
            <person name="Drula E."/>
            <person name="Henrissat B."/>
            <person name="Kohler A."/>
            <person name="Grigoriev I.V."/>
            <person name="Martin F.M."/>
            <person name="Hacquard S."/>
        </authorList>
    </citation>
    <scope>NUCLEOTIDE SEQUENCE</scope>
    <source>
        <strain evidence="3">MPI-CAGE-CH-0230</strain>
    </source>
</reference>
<dbReference type="Proteomes" id="UP000756346">
    <property type="component" value="Unassembled WGS sequence"/>
</dbReference>
<feature type="region of interest" description="Disordered" evidence="1">
    <location>
        <begin position="101"/>
        <end position="175"/>
    </location>
</feature>
<dbReference type="RefSeq" id="XP_046008923.1">
    <property type="nucleotide sequence ID" value="XM_046159123.1"/>
</dbReference>
<feature type="compositionally biased region" description="Polar residues" evidence="1">
    <location>
        <begin position="278"/>
        <end position="299"/>
    </location>
</feature>
<keyword evidence="2" id="KW-1133">Transmembrane helix</keyword>
<feature type="compositionally biased region" description="Basic and acidic residues" evidence="1">
    <location>
        <begin position="45"/>
        <end position="58"/>
    </location>
</feature>
<evidence type="ECO:0000256" key="1">
    <source>
        <dbReference type="SAM" id="MobiDB-lite"/>
    </source>
</evidence>
<keyword evidence="4" id="KW-1185">Reference proteome</keyword>
<feature type="transmembrane region" description="Helical" evidence="2">
    <location>
        <begin position="433"/>
        <end position="452"/>
    </location>
</feature>
<comment type="caution">
    <text evidence="3">The sequence shown here is derived from an EMBL/GenBank/DDBJ whole genome shotgun (WGS) entry which is preliminary data.</text>
</comment>
<name>A0A9P9BMC8_9PEZI</name>
<proteinExistence type="predicted"/>
<evidence type="ECO:0000313" key="4">
    <source>
        <dbReference type="Proteomes" id="UP000756346"/>
    </source>
</evidence>
<feature type="compositionally biased region" description="Basic and acidic residues" evidence="1">
    <location>
        <begin position="16"/>
        <end position="36"/>
    </location>
</feature>
<keyword evidence="2" id="KW-0472">Membrane</keyword>
<accession>A0A9P9BMC8</accession>
<feature type="compositionally biased region" description="Low complexity" evidence="1">
    <location>
        <begin position="354"/>
        <end position="372"/>
    </location>
</feature>
<feature type="region of interest" description="Disordered" evidence="1">
    <location>
        <begin position="252"/>
        <end position="425"/>
    </location>
</feature>
<evidence type="ECO:0000313" key="3">
    <source>
        <dbReference type="EMBL" id="KAH7025706.1"/>
    </source>
</evidence>
<organism evidence="3 4">
    <name type="scientific">Microdochium trichocladiopsis</name>
    <dbReference type="NCBI Taxonomy" id="1682393"/>
    <lineage>
        <taxon>Eukaryota</taxon>
        <taxon>Fungi</taxon>
        <taxon>Dikarya</taxon>
        <taxon>Ascomycota</taxon>
        <taxon>Pezizomycotina</taxon>
        <taxon>Sordariomycetes</taxon>
        <taxon>Xylariomycetidae</taxon>
        <taxon>Xylariales</taxon>
        <taxon>Microdochiaceae</taxon>
        <taxon>Microdochium</taxon>
    </lineage>
</organism>
<dbReference type="EMBL" id="JAGTJQ010000008">
    <property type="protein sequence ID" value="KAH7025706.1"/>
    <property type="molecule type" value="Genomic_DNA"/>
</dbReference>
<protein>
    <submittedName>
        <fullName evidence="3">Uncharacterized protein</fullName>
    </submittedName>
</protein>
<evidence type="ECO:0000256" key="2">
    <source>
        <dbReference type="SAM" id="Phobius"/>
    </source>
</evidence>
<feature type="compositionally biased region" description="Basic and acidic residues" evidence="1">
    <location>
        <begin position="143"/>
        <end position="153"/>
    </location>
</feature>
<sequence>MYPTRRRVPLPPSGEFRADESPPDKPRSRFRDRRDAQYIFMGRTVFERKVTRRQDDFRQSAGKGKRQDGPSQQATRGRLPVHGFPPVGIDEIDATIKRVNNQKPQHHQQRQSLQEQHEQPNLTQIRPSEWNDRRAPPPWRARQQPDQRQERPPKQTHPRNYRQAGTSPPEPGYVYIHEDLQPYKIRTRDRIAAKFAKLLGRDIGTGAEYDGRYEHALNEEWNEWSDDRGRELEDGEDASCEYNDMHIDEEATQAGVREQHAKEEDADTLLSVPGGWSGATTAQNSRASSTGNSAYQNNSDADDGSRPSSSIDSRCQGSRLSLPDGLMPQPKLHRRPVPRPQTRVAPRPPPPQPGQERQQTTPRPRGQQTQQPAKRKPLWWKPDTTKPVPEAGYESPSVEENAPPEASSAVHNSEPQHDVEPIDGESVTGWNPAQFACLVLVPAILAALVFMFK</sequence>